<sequence length="263" mass="27980">MDISASPLPNPHSAADTQGLDPRSSLRYQILAHTFGVRIEAPLGLGKAEASSDPVAPRVNAVSASAQPVLERSSSRVINQSQSLQVSGQAESEVVVNDPLAIDLGGDGFSTTSVEQGIWFDINGDGHKELTSFVTGNDAFLALDLNNNGTIDSGRELFGDQLGARNGFEQAASLDSNGDGYLDAMDEQFHRLSLVTLGEDRQLQQQSLAQAGISRIGLAYRDTHQAINTYDSIRQLGTVDTVDGLRLDSADLMLGARSPAQEK</sequence>
<dbReference type="PANTHER" id="PTHR39431">
    <property type="entry name" value="FRPA/C-RELATED PROTEIN"/>
    <property type="match status" value="1"/>
</dbReference>
<evidence type="ECO:0000313" key="3">
    <source>
        <dbReference type="Proteomes" id="UP000280792"/>
    </source>
</evidence>
<dbReference type="EMBL" id="QWEZ01000001">
    <property type="protein sequence ID" value="RRJ85139.1"/>
    <property type="molecule type" value="Genomic_DNA"/>
</dbReference>
<comment type="caution">
    <text evidence="2">The sequence shown here is derived from an EMBL/GenBank/DDBJ whole genome shotgun (WGS) entry which is preliminary data.</text>
</comment>
<keyword evidence="3" id="KW-1185">Reference proteome</keyword>
<gene>
    <name evidence="2" type="ORF">D0544_08755</name>
</gene>
<dbReference type="InterPro" id="IPR028994">
    <property type="entry name" value="Integrin_alpha_N"/>
</dbReference>
<protein>
    <submittedName>
        <fullName evidence="2">VCBS repeat-containing protein</fullName>
    </submittedName>
</protein>
<reference evidence="2 3" key="1">
    <citation type="submission" date="2018-08" db="EMBL/GenBank/DDBJ databases">
        <authorList>
            <person name="Khan S.A."/>
        </authorList>
    </citation>
    <scope>NUCLEOTIDE SEQUENCE [LARGE SCALE GENOMIC DNA]</scope>
    <source>
        <strain evidence="2 3">GTF-13</strain>
    </source>
</reference>
<dbReference type="RefSeq" id="WP_125015566.1">
    <property type="nucleotide sequence ID" value="NZ_QWEZ01000001.1"/>
</dbReference>
<feature type="region of interest" description="Disordered" evidence="1">
    <location>
        <begin position="1"/>
        <end position="21"/>
    </location>
</feature>
<dbReference type="Proteomes" id="UP000280792">
    <property type="component" value="Unassembled WGS sequence"/>
</dbReference>
<evidence type="ECO:0000256" key="1">
    <source>
        <dbReference type="SAM" id="MobiDB-lite"/>
    </source>
</evidence>
<proteinExistence type="predicted"/>
<name>A0A3P3VUL9_9GAMM</name>
<evidence type="ECO:0000313" key="2">
    <source>
        <dbReference type="EMBL" id="RRJ85139.1"/>
    </source>
</evidence>
<dbReference type="SUPFAM" id="SSF69318">
    <property type="entry name" value="Integrin alpha N-terminal domain"/>
    <property type="match status" value="1"/>
</dbReference>
<accession>A0A3P3VUL9</accession>
<dbReference type="PANTHER" id="PTHR39431:SF1">
    <property type="entry name" value="FRPA_C-RELATED PROTEIN"/>
    <property type="match status" value="1"/>
</dbReference>
<dbReference type="AlphaFoldDB" id="A0A3P3VUL9"/>
<reference evidence="2 3" key="2">
    <citation type="submission" date="2018-12" db="EMBL/GenBank/DDBJ databases">
        <title>Simiduia agarivorans gen. nov., sp. nov., a marine, agarolytic bacterium isolated from shallow coastal water from Keelung, Taiwan.</title>
        <authorList>
            <person name="Shieh W.Y."/>
        </authorList>
    </citation>
    <scope>NUCLEOTIDE SEQUENCE [LARGE SCALE GENOMIC DNA]</scope>
    <source>
        <strain evidence="2 3">GTF-13</strain>
    </source>
</reference>
<organism evidence="2 3">
    <name type="scientific">Aestuariirhabdus litorea</name>
    <dbReference type="NCBI Taxonomy" id="2528527"/>
    <lineage>
        <taxon>Bacteria</taxon>
        <taxon>Pseudomonadati</taxon>
        <taxon>Pseudomonadota</taxon>
        <taxon>Gammaproteobacteria</taxon>
        <taxon>Oceanospirillales</taxon>
        <taxon>Aestuariirhabdaceae</taxon>
        <taxon>Aestuariirhabdus</taxon>
    </lineage>
</organism>